<evidence type="ECO:0000256" key="1">
    <source>
        <dbReference type="ARBA" id="ARBA00022490"/>
    </source>
</evidence>
<comment type="caution">
    <text evidence="4">The sequence shown here is derived from an EMBL/GenBank/DDBJ whole genome shotgun (WGS) entry which is preliminary data.</text>
</comment>
<dbReference type="EMBL" id="BAAARE010000050">
    <property type="protein sequence ID" value="GAA2503762.1"/>
    <property type="molecule type" value="Genomic_DNA"/>
</dbReference>
<proteinExistence type="predicted"/>
<evidence type="ECO:0000256" key="3">
    <source>
        <dbReference type="SAM" id="MobiDB-lite"/>
    </source>
</evidence>
<dbReference type="InterPro" id="IPR013785">
    <property type="entry name" value="Aldolase_TIM"/>
</dbReference>
<gene>
    <name evidence="4" type="ORF">GCM10009858_47080</name>
</gene>
<keyword evidence="2" id="KW-0704">Schiff base</keyword>
<accession>A0ABP5ZZY4</accession>
<feature type="compositionally biased region" description="Polar residues" evidence="3">
    <location>
        <begin position="10"/>
        <end position="25"/>
    </location>
</feature>
<dbReference type="Proteomes" id="UP001500730">
    <property type="component" value="Unassembled WGS sequence"/>
</dbReference>
<sequence length="228" mass="24320">MMVADAITGGSPQRQGPEEMSSSDSAGHLTSFGDRGRQRLTVEQVAGLLDHRLYMPHVGPAELEAGCQLARDHQLAAVTCRPEQVAAAAEHLTGTDVAVVTAVGSQNRTCAASDDVWIDDARVLTAQGASELAVAVARARLEPREWPGCLRTIEVLAALQPVEGFRLRVHLETGELSDEQITTACEDLTRAGAWMVQGGLWEGERTGFRQVVLMREALGVLGLDVGDG</sequence>
<dbReference type="PANTHER" id="PTHR10889">
    <property type="entry name" value="DEOXYRIBOSE-PHOSPHATE ALDOLASE"/>
    <property type="match status" value="1"/>
</dbReference>
<keyword evidence="1" id="KW-0963">Cytoplasm</keyword>
<organism evidence="4 5">
    <name type="scientific">Terrabacter carboxydivorans</name>
    <dbReference type="NCBI Taxonomy" id="619730"/>
    <lineage>
        <taxon>Bacteria</taxon>
        <taxon>Bacillati</taxon>
        <taxon>Actinomycetota</taxon>
        <taxon>Actinomycetes</taxon>
        <taxon>Micrococcales</taxon>
        <taxon>Intrasporangiaceae</taxon>
        <taxon>Terrabacter</taxon>
    </lineage>
</organism>
<evidence type="ECO:0000313" key="5">
    <source>
        <dbReference type="Proteomes" id="UP001500730"/>
    </source>
</evidence>
<evidence type="ECO:0000256" key="2">
    <source>
        <dbReference type="ARBA" id="ARBA00023270"/>
    </source>
</evidence>
<keyword evidence="5" id="KW-1185">Reference proteome</keyword>
<reference evidence="5" key="1">
    <citation type="journal article" date="2019" name="Int. J. Syst. Evol. Microbiol.">
        <title>The Global Catalogue of Microorganisms (GCM) 10K type strain sequencing project: providing services to taxonomists for standard genome sequencing and annotation.</title>
        <authorList>
            <consortium name="The Broad Institute Genomics Platform"/>
            <consortium name="The Broad Institute Genome Sequencing Center for Infectious Disease"/>
            <person name="Wu L."/>
            <person name="Ma J."/>
        </authorList>
    </citation>
    <scope>NUCLEOTIDE SEQUENCE [LARGE SCALE GENOMIC DNA]</scope>
    <source>
        <strain evidence="5">JCM 16259</strain>
    </source>
</reference>
<dbReference type="PANTHER" id="PTHR10889:SF1">
    <property type="entry name" value="DEOXYRIBOSE-PHOSPHATE ALDOLASE"/>
    <property type="match status" value="1"/>
</dbReference>
<protein>
    <submittedName>
        <fullName evidence="4">Uncharacterized protein</fullName>
    </submittedName>
</protein>
<dbReference type="SMART" id="SM01133">
    <property type="entry name" value="DeoC"/>
    <property type="match status" value="1"/>
</dbReference>
<evidence type="ECO:0000313" key="4">
    <source>
        <dbReference type="EMBL" id="GAA2503762.1"/>
    </source>
</evidence>
<dbReference type="Gene3D" id="3.20.20.70">
    <property type="entry name" value="Aldolase class I"/>
    <property type="match status" value="1"/>
</dbReference>
<feature type="region of interest" description="Disordered" evidence="3">
    <location>
        <begin position="1"/>
        <end position="34"/>
    </location>
</feature>
<dbReference type="InterPro" id="IPR011343">
    <property type="entry name" value="DeoC"/>
</dbReference>
<dbReference type="SUPFAM" id="SSF51569">
    <property type="entry name" value="Aldolase"/>
    <property type="match status" value="1"/>
</dbReference>
<dbReference type="InterPro" id="IPR002915">
    <property type="entry name" value="DeoC/FbaB/LacD_aldolase"/>
</dbReference>
<name>A0ABP5ZZY4_9MICO</name>